<feature type="transmembrane region" description="Helical" evidence="1">
    <location>
        <begin position="41"/>
        <end position="65"/>
    </location>
</feature>
<reference evidence="2 3" key="1">
    <citation type="submission" date="2017-06" db="EMBL/GenBank/DDBJ databases">
        <title>Draft genome of Bartonella tribocorum C635.</title>
        <authorList>
            <person name="Hadjadj L."/>
            <person name="Jiyipong T."/>
            <person name="Diene S.M."/>
            <person name="Morand S."/>
            <person name="Rolain J.-M."/>
        </authorList>
    </citation>
    <scope>NUCLEOTIDE SEQUENCE [LARGE SCALE GENOMIC DNA]</scope>
    <source>
        <strain evidence="2 3">C635</strain>
    </source>
</reference>
<comment type="caution">
    <text evidence="2">The sequence shown here is derived from an EMBL/GenBank/DDBJ whole genome shotgun (WGS) entry which is preliminary data.</text>
</comment>
<organism evidence="2 3">
    <name type="scientific">Bartonella tribocorum</name>
    <dbReference type="NCBI Taxonomy" id="85701"/>
    <lineage>
        <taxon>Bacteria</taxon>
        <taxon>Pseudomonadati</taxon>
        <taxon>Pseudomonadota</taxon>
        <taxon>Alphaproteobacteria</taxon>
        <taxon>Hyphomicrobiales</taxon>
        <taxon>Bartonellaceae</taxon>
        <taxon>Bartonella</taxon>
    </lineage>
</organism>
<dbReference type="EMBL" id="NJPP01000017">
    <property type="protein sequence ID" value="PIT69738.1"/>
    <property type="molecule type" value="Genomic_DNA"/>
</dbReference>
<protein>
    <recommendedName>
        <fullName evidence="4">Integrase</fullName>
    </recommendedName>
</protein>
<sequence>MALYERSQMPRAYRNPRAGKVCDSAGLFLHKRKDGGAQWIYHYWCIVAKDFFFCVFYILCFKYIFIKTVFVFL</sequence>
<evidence type="ECO:0000256" key="1">
    <source>
        <dbReference type="SAM" id="Phobius"/>
    </source>
</evidence>
<accession>A0A2M6UU59</accession>
<keyword evidence="1" id="KW-0472">Membrane</keyword>
<keyword evidence="1" id="KW-0812">Transmembrane</keyword>
<dbReference type="Proteomes" id="UP000230791">
    <property type="component" value="Unassembled WGS sequence"/>
</dbReference>
<evidence type="ECO:0008006" key="4">
    <source>
        <dbReference type="Google" id="ProtNLM"/>
    </source>
</evidence>
<gene>
    <name evidence="2" type="ORF">CEV08_05540</name>
</gene>
<keyword evidence="1" id="KW-1133">Transmembrane helix</keyword>
<dbReference type="AlphaFoldDB" id="A0A2M6UU59"/>
<evidence type="ECO:0000313" key="3">
    <source>
        <dbReference type="Proteomes" id="UP000230791"/>
    </source>
</evidence>
<proteinExistence type="predicted"/>
<name>A0A2M6UU59_9HYPH</name>
<evidence type="ECO:0000313" key="2">
    <source>
        <dbReference type="EMBL" id="PIT69738.1"/>
    </source>
</evidence>